<keyword evidence="15" id="KW-1185">Reference proteome</keyword>
<evidence type="ECO:0000256" key="6">
    <source>
        <dbReference type="ARBA" id="ARBA00022723"/>
    </source>
</evidence>
<dbReference type="PROSITE" id="PS01053">
    <property type="entry name" value="ARGINASE_1"/>
    <property type="match status" value="1"/>
</dbReference>
<evidence type="ECO:0000313" key="15">
    <source>
        <dbReference type="Proteomes" id="UP000051574"/>
    </source>
</evidence>
<keyword evidence="6 10" id="KW-0479">Metal-binding</keyword>
<evidence type="ECO:0000256" key="13">
    <source>
        <dbReference type="RuleBase" id="RU361159"/>
    </source>
</evidence>
<proteinExistence type="inferred from homology"/>
<feature type="binding site" evidence="10">
    <location>
        <position position="259"/>
    </location>
    <ligand>
        <name>Mn(2+)</name>
        <dbReference type="ChEBI" id="CHEBI:29035"/>
        <label>1</label>
    </ligand>
</feature>
<dbReference type="GO" id="GO:0030145">
    <property type="term" value="F:manganese ion binding"/>
    <property type="evidence" value="ECO:0007669"/>
    <property type="project" value="TreeGrafter"/>
</dbReference>
<comment type="cofactor">
    <cofactor evidence="10 13">
        <name>Mn(2+)</name>
        <dbReference type="ChEBI" id="CHEBI:29035"/>
    </cofactor>
    <text evidence="10 13">Binds 2 manganese ions per subunit.</text>
</comment>
<dbReference type="CDD" id="cd09989">
    <property type="entry name" value="Arginase"/>
    <property type="match status" value="1"/>
</dbReference>
<evidence type="ECO:0000256" key="8">
    <source>
        <dbReference type="ARBA" id="ARBA00023211"/>
    </source>
</evidence>
<dbReference type="InterPro" id="IPR006035">
    <property type="entry name" value="Ureohydrolase"/>
</dbReference>
<dbReference type="Proteomes" id="UP000051574">
    <property type="component" value="Unassembled WGS sequence"/>
</dbReference>
<evidence type="ECO:0000256" key="4">
    <source>
        <dbReference type="ARBA" id="ARBA00022436"/>
    </source>
</evidence>
<keyword evidence="8 10" id="KW-0464">Manganese</keyword>
<dbReference type="PIRSF" id="PIRSF036979">
    <property type="entry name" value="Arginase"/>
    <property type="match status" value="1"/>
</dbReference>
<evidence type="ECO:0000256" key="11">
    <source>
        <dbReference type="PROSITE-ProRule" id="PRU00742"/>
    </source>
</evidence>
<keyword evidence="5 13" id="KW-0056">Arginine metabolism</keyword>
<dbReference type="Gene3D" id="3.40.800.10">
    <property type="entry name" value="Ureohydrolase domain"/>
    <property type="match status" value="1"/>
</dbReference>
<evidence type="ECO:0000256" key="2">
    <source>
        <dbReference type="ARBA" id="ARBA00012168"/>
    </source>
</evidence>
<dbReference type="FunFam" id="3.40.800.10:FF:000005">
    <property type="entry name" value="Arginase"/>
    <property type="match status" value="1"/>
</dbReference>
<dbReference type="OrthoDB" id="9992747at2759"/>
<dbReference type="PROSITE" id="PS51409">
    <property type="entry name" value="ARGINASE_2"/>
    <property type="match status" value="1"/>
</dbReference>
<evidence type="ECO:0000256" key="10">
    <source>
        <dbReference type="PIRSR" id="PIRSR036979-1"/>
    </source>
</evidence>
<evidence type="ECO:0000256" key="1">
    <source>
        <dbReference type="ARBA" id="ARBA00005098"/>
    </source>
</evidence>
<dbReference type="UniPathway" id="UPA00158">
    <property type="reaction ID" value="UER00270"/>
</dbReference>
<protein>
    <recommendedName>
        <fullName evidence="3 13">Arginase</fullName>
        <ecNumber evidence="2 13">3.5.3.1</ecNumber>
    </recommendedName>
</protein>
<dbReference type="AlphaFoldDB" id="A0A0T6ATX2"/>
<evidence type="ECO:0000313" key="14">
    <source>
        <dbReference type="EMBL" id="KRT78577.1"/>
    </source>
</evidence>
<comment type="pathway">
    <text evidence="1 13">Nitrogen metabolism; urea cycle; L-ornithine and urea from L-arginine: step 1/1.</text>
</comment>
<feature type="binding site" evidence="10">
    <location>
        <position position="257"/>
    </location>
    <ligand>
        <name>Mn(2+)</name>
        <dbReference type="ChEBI" id="CHEBI:29035"/>
        <label>1</label>
    </ligand>
</feature>
<reference evidence="14 15" key="1">
    <citation type="submission" date="2015-09" db="EMBL/GenBank/DDBJ databases">
        <title>Draft genome of the scarab beetle Oryctes borbonicus.</title>
        <authorList>
            <person name="Meyer J.M."/>
            <person name="Markov G.V."/>
            <person name="Baskaran P."/>
            <person name="Herrmann M."/>
            <person name="Sommer R.J."/>
            <person name="Roedelsperger C."/>
        </authorList>
    </citation>
    <scope>NUCLEOTIDE SEQUENCE [LARGE SCALE GENOMIC DNA]</scope>
    <source>
        <strain evidence="14">OB123</strain>
        <tissue evidence="14">Whole animal</tissue>
    </source>
</reference>
<dbReference type="EMBL" id="LJIG01022814">
    <property type="protein sequence ID" value="KRT78577.1"/>
    <property type="molecule type" value="Genomic_DNA"/>
</dbReference>
<dbReference type="EC" id="3.5.3.1" evidence="2 13"/>
<dbReference type="GO" id="GO:0000050">
    <property type="term" value="P:urea cycle"/>
    <property type="evidence" value="ECO:0007669"/>
    <property type="project" value="UniProtKB-UniPathway"/>
</dbReference>
<name>A0A0T6ATX2_9SCAR</name>
<evidence type="ECO:0000256" key="3">
    <source>
        <dbReference type="ARBA" id="ARBA00018123"/>
    </source>
</evidence>
<dbReference type="SUPFAM" id="SSF52768">
    <property type="entry name" value="Arginase/deacetylase"/>
    <property type="match status" value="1"/>
</dbReference>
<feature type="binding site" evidence="10">
    <location>
        <position position="149"/>
    </location>
    <ligand>
        <name>Mn(2+)</name>
        <dbReference type="ChEBI" id="CHEBI:29035"/>
        <label>1</label>
    </ligand>
</feature>
<keyword evidence="7 12" id="KW-0378">Hydrolase</keyword>
<feature type="binding site" evidence="10">
    <location>
        <position position="153"/>
    </location>
    <ligand>
        <name>Mn(2+)</name>
        <dbReference type="ChEBI" id="CHEBI:29035"/>
        <label>1</label>
    </ligand>
</feature>
<feature type="binding site" evidence="10">
    <location>
        <position position="124"/>
    </location>
    <ligand>
        <name>Mn(2+)</name>
        <dbReference type="ChEBI" id="CHEBI:29035"/>
        <label>2</label>
    </ligand>
</feature>
<evidence type="ECO:0000256" key="9">
    <source>
        <dbReference type="ARBA" id="ARBA00047391"/>
    </source>
</evidence>
<dbReference type="InterPro" id="IPR023696">
    <property type="entry name" value="Ureohydrolase_dom_sf"/>
</dbReference>
<keyword evidence="4 13" id="KW-0835">Urea cycle</keyword>
<evidence type="ECO:0000256" key="7">
    <source>
        <dbReference type="ARBA" id="ARBA00022801"/>
    </source>
</evidence>
<dbReference type="GO" id="GO:0005829">
    <property type="term" value="C:cytosol"/>
    <property type="evidence" value="ECO:0007669"/>
    <property type="project" value="TreeGrafter"/>
</dbReference>
<dbReference type="NCBIfam" id="TIGR01229">
    <property type="entry name" value="rocF_arginase"/>
    <property type="match status" value="1"/>
</dbReference>
<dbReference type="PRINTS" id="PR00116">
    <property type="entry name" value="ARGINASE"/>
</dbReference>
<sequence>MRKFKPILAYWGNFKHHFCTRAAQDVLKIGILDVPFEKGQDKSGVAKGPQKLREAGLIDKLNECCGSLDIKDYGEFSYKNNCKDAQVSNMKHYDDVISCSKELSDKVEEIVRDDRICLTLGGDHSIGIGTIHGHIKARNDENIAVLWVDAHADLNTNQTSTSGNAHGMPMAFLAKELASFWPSRPGAEWFTPRLSVRNLAYIGLRSVDPYENAIMHNLGISYFDMFDIQRYGIDAVVSAALDKMDPHHNKAIHVSFDIDSLDPLEAPSTGTPVRGGLLLREGIHIMSAVYKTGRLGAMDMVEVNPMIGSESDVDKTLSAAIHIIIAAFGRNKREIKADMQHILPPINGFS</sequence>
<dbReference type="PANTHER" id="PTHR43782">
    <property type="entry name" value="ARGINASE"/>
    <property type="match status" value="1"/>
</dbReference>
<comment type="catalytic activity">
    <reaction evidence="9 13">
        <text>L-arginine + H2O = urea + L-ornithine</text>
        <dbReference type="Rhea" id="RHEA:20569"/>
        <dbReference type="ChEBI" id="CHEBI:15377"/>
        <dbReference type="ChEBI" id="CHEBI:16199"/>
        <dbReference type="ChEBI" id="CHEBI:32682"/>
        <dbReference type="ChEBI" id="CHEBI:46911"/>
        <dbReference type="EC" id="3.5.3.1"/>
    </reaction>
</comment>
<feature type="binding site" evidence="10">
    <location>
        <position position="151"/>
    </location>
    <ligand>
        <name>Mn(2+)</name>
        <dbReference type="ChEBI" id="CHEBI:29035"/>
        <label>1</label>
    </ligand>
</feature>
<gene>
    <name evidence="14" type="ORF">AMK59_8403</name>
</gene>
<organism evidence="14 15">
    <name type="scientific">Oryctes borbonicus</name>
    <dbReference type="NCBI Taxonomy" id="1629725"/>
    <lineage>
        <taxon>Eukaryota</taxon>
        <taxon>Metazoa</taxon>
        <taxon>Ecdysozoa</taxon>
        <taxon>Arthropoda</taxon>
        <taxon>Hexapoda</taxon>
        <taxon>Insecta</taxon>
        <taxon>Pterygota</taxon>
        <taxon>Neoptera</taxon>
        <taxon>Endopterygota</taxon>
        <taxon>Coleoptera</taxon>
        <taxon>Polyphaga</taxon>
        <taxon>Scarabaeiformia</taxon>
        <taxon>Scarabaeidae</taxon>
        <taxon>Dynastinae</taxon>
        <taxon>Oryctes</taxon>
    </lineage>
</organism>
<dbReference type="GO" id="GO:0005634">
    <property type="term" value="C:nucleus"/>
    <property type="evidence" value="ECO:0007669"/>
    <property type="project" value="TreeGrafter"/>
</dbReference>
<evidence type="ECO:0000256" key="5">
    <source>
        <dbReference type="ARBA" id="ARBA00022503"/>
    </source>
</evidence>
<dbReference type="GO" id="GO:0010121">
    <property type="term" value="P:L-arginine catabolic process to proline via ornithine"/>
    <property type="evidence" value="ECO:0007669"/>
    <property type="project" value="UniProtKB-ARBA"/>
</dbReference>
<dbReference type="PANTHER" id="PTHR43782:SF3">
    <property type="entry name" value="ARGINASE"/>
    <property type="match status" value="1"/>
</dbReference>
<dbReference type="GO" id="GO:0004053">
    <property type="term" value="F:arginase activity"/>
    <property type="evidence" value="ECO:0007669"/>
    <property type="project" value="UniProtKB-EC"/>
</dbReference>
<dbReference type="Pfam" id="PF00491">
    <property type="entry name" value="Arginase"/>
    <property type="match status" value="1"/>
</dbReference>
<comment type="caution">
    <text evidence="14">The sequence shown here is derived from an EMBL/GenBank/DDBJ whole genome shotgun (WGS) entry which is preliminary data.</text>
</comment>
<dbReference type="InterPro" id="IPR014033">
    <property type="entry name" value="Arginase"/>
</dbReference>
<accession>A0A0T6ATX2</accession>
<dbReference type="InterPro" id="IPR020855">
    <property type="entry name" value="Ureohydrolase_Mn_BS"/>
</dbReference>
<comment type="similarity">
    <text evidence="11 12">Belongs to the arginase family.</text>
</comment>
<evidence type="ECO:0000256" key="12">
    <source>
        <dbReference type="RuleBase" id="RU003684"/>
    </source>
</evidence>